<sequence>MQRRGHRIHHLPSRARPRLVLGRSTDYATRPALPDGRLIVLELRSTAPIRAIQRVHAGRRVRAGRDHVSQARGRDLVRGVPQSVGRRLARARSPCVPQIRVRGALPPAGRLARDRDSARSAIDDRVSASADPGATVGDAEEQHGLRAGEGAHADAGGGSDRAPVAVRDARGRGRGGRAEARGVGPCKPAAAMRPQLTEDYFGNLFAVVYPSGGERVGEEHEQGFLEGRLREAISGLNGATHEELMAAVAVAAERAVEAAAERALGLSIGGGLCGGLLSRFL</sequence>
<organism evidence="2 3">
    <name type="scientific">Acorus gramineus</name>
    <name type="common">Dwarf sweet flag</name>
    <dbReference type="NCBI Taxonomy" id="55184"/>
    <lineage>
        <taxon>Eukaryota</taxon>
        <taxon>Viridiplantae</taxon>
        <taxon>Streptophyta</taxon>
        <taxon>Embryophyta</taxon>
        <taxon>Tracheophyta</taxon>
        <taxon>Spermatophyta</taxon>
        <taxon>Magnoliopsida</taxon>
        <taxon>Liliopsida</taxon>
        <taxon>Acoraceae</taxon>
        <taxon>Acorus</taxon>
    </lineage>
</organism>
<feature type="compositionally biased region" description="Basic and acidic residues" evidence="1">
    <location>
        <begin position="111"/>
        <end position="126"/>
    </location>
</feature>
<proteinExistence type="predicted"/>
<evidence type="ECO:0000313" key="2">
    <source>
        <dbReference type="EMBL" id="KAK1270015.1"/>
    </source>
</evidence>
<comment type="caution">
    <text evidence="2">The sequence shown here is derived from an EMBL/GenBank/DDBJ whole genome shotgun (WGS) entry which is preliminary data.</text>
</comment>
<feature type="region of interest" description="Disordered" evidence="1">
    <location>
        <begin position="108"/>
        <end position="139"/>
    </location>
</feature>
<protein>
    <submittedName>
        <fullName evidence="2">Uncharacterized protein</fullName>
    </submittedName>
</protein>
<reference evidence="2" key="1">
    <citation type="journal article" date="2023" name="Nat. Commun.">
        <title>Diploid and tetraploid genomes of Acorus and the evolution of monocots.</title>
        <authorList>
            <person name="Ma L."/>
            <person name="Liu K.W."/>
            <person name="Li Z."/>
            <person name="Hsiao Y.Y."/>
            <person name="Qi Y."/>
            <person name="Fu T."/>
            <person name="Tang G.D."/>
            <person name="Zhang D."/>
            <person name="Sun W.H."/>
            <person name="Liu D.K."/>
            <person name="Li Y."/>
            <person name="Chen G.Z."/>
            <person name="Liu X.D."/>
            <person name="Liao X.Y."/>
            <person name="Jiang Y.T."/>
            <person name="Yu X."/>
            <person name="Hao Y."/>
            <person name="Huang J."/>
            <person name="Zhao X.W."/>
            <person name="Ke S."/>
            <person name="Chen Y.Y."/>
            <person name="Wu W.L."/>
            <person name="Hsu J.L."/>
            <person name="Lin Y.F."/>
            <person name="Huang M.D."/>
            <person name="Li C.Y."/>
            <person name="Huang L."/>
            <person name="Wang Z.W."/>
            <person name="Zhao X."/>
            <person name="Zhong W.Y."/>
            <person name="Peng D.H."/>
            <person name="Ahmad S."/>
            <person name="Lan S."/>
            <person name="Zhang J.S."/>
            <person name="Tsai W.C."/>
            <person name="Van de Peer Y."/>
            <person name="Liu Z.J."/>
        </authorList>
    </citation>
    <scope>NUCLEOTIDE SEQUENCE</scope>
    <source>
        <strain evidence="2">SCP</strain>
    </source>
</reference>
<evidence type="ECO:0000313" key="3">
    <source>
        <dbReference type="Proteomes" id="UP001179952"/>
    </source>
</evidence>
<keyword evidence="3" id="KW-1185">Reference proteome</keyword>
<dbReference type="Proteomes" id="UP001179952">
    <property type="component" value="Unassembled WGS sequence"/>
</dbReference>
<reference evidence="2" key="2">
    <citation type="submission" date="2023-06" db="EMBL/GenBank/DDBJ databases">
        <authorList>
            <person name="Ma L."/>
            <person name="Liu K.-W."/>
            <person name="Li Z."/>
            <person name="Hsiao Y.-Y."/>
            <person name="Qi Y."/>
            <person name="Fu T."/>
            <person name="Tang G."/>
            <person name="Zhang D."/>
            <person name="Sun W.-H."/>
            <person name="Liu D.-K."/>
            <person name="Li Y."/>
            <person name="Chen G.-Z."/>
            <person name="Liu X.-D."/>
            <person name="Liao X.-Y."/>
            <person name="Jiang Y.-T."/>
            <person name="Yu X."/>
            <person name="Hao Y."/>
            <person name="Huang J."/>
            <person name="Zhao X.-W."/>
            <person name="Ke S."/>
            <person name="Chen Y.-Y."/>
            <person name="Wu W.-L."/>
            <person name="Hsu J.-L."/>
            <person name="Lin Y.-F."/>
            <person name="Huang M.-D."/>
            <person name="Li C.-Y."/>
            <person name="Huang L."/>
            <person name="Wang Z.-W."/>
            <person name="Zhao X."/>
            <person name="Zhong W.-Y."/>
            <person name="Peng D.-H."/>
            <person name="Ahmad S."/>
            <person name="Lan S."/>
            <person name="Zhang J.-S."/>
            <person name="Tsai W.-C."/>
            <person name="Van De Peer Y."/>
            <person name="Liu Z.-J."/>
        </authorList>
    </citation>
    <scope>NUCLEOTIDE SEQUENCE</scope>
    <source>
        <strain evidence="2">SCP</strain>
        <tissue evidence="2">Leaves</tissue>
    </source>
</reference>
<name>A0AAV9B050_ACOGR</name>
<accession>A0AAV9B050</accession>
<dbReference type="EMBL" id="JAUJYN010000005">
    <property type="protein sequence ID" value="KAK1270015.1"/>
    <property type="molecule type" value="Genomic_DNA"/>
</dbReference>
<gene>
    <name evidence="2" type="ORF">QJS04_geneDACA014043</name>
</gene>
<dbReference type="AlphaFoldDB" id="A0AAV9B050"/>
<evidence type="ECO:0000256" key="1">
    <source>
        <dbReference type="SAM" id="MobiDB-lite"/>
    </source>
</evidence>